<gene>
    <name evidence="2" type="ORF">LCGC14_1047160</name>
</gene>
<keyword evidence="1" id="KW-0812">Transmembrane</keyword>
<evidence type="ECO:0000313" key="2">
    <source>
        <dbReference type="EMBL" id="KKN09385.1"/>
    </source>
</evidence>
<keyword evidence="1" id="KW-1133">Transmembrane helix</keyword>
<feature type="transmembrane region" description="Helical" evidence="1">
    <location>
        <begin position="87"/>
        <end position="108"/>
    </location>
</feature>
<dbReference type="EMBL" id="LAZR01004354">
    <property type="protein sequence ID" value="KKN09385.1"/>
    <property type="molecule type" value="Genomic_DNA"/>
</dbReference>
<sequence length="185" mass="21388">MGRRITWIKAIGIGLSGILISYIMFLMVEVLWADLIKNALTTAYEGSIYTTPILILMIGIGMSILISVVIFIILLRSKRLNISKLTIFWIIIISFVLTFITLLFISFFSVEIQYPEIFAEYSAYDKVILFPQYIAYYAIYVLDSPVIMWDITAVIFGIYVIFLVKYTVKEYKPKKKIKPMYGRSL</sequence>
<evidence type="ECO:0000256" key="1">
    <source>
        <dbReference type="SAM" id="Phobius"/>
    </source>
</evidence>
<organism evidence="2">
    <name type="scientific">marine sediment metagenome</name>
    <dbReference type="NCBI Taxonomy" id="412755"/>
    <lineage>
        <taxon>unclassified sequences</taxon>
        <taxon>metagenomes</taxon>
        <taxon>ecological metagenomes</taxon>
    </lineage>
</organism>
<protein>
    <submittedName>
        <fullName evidence="2">Uncharacterized protein</fullName>
    </submittedName>
</protein>
<dbReference type="AlphaFoldDB" id="A0A0F9MPZ8"/>
<proteinExistence type="predicted"/>
<accession>A0A0F9MPZ8</accession>
<keyword evidence="1" id="KW-0472">Membrane</keyword>
<comment type="caution">
    <text evidence="2">The sequence shown here is derived from an EMBL/GenBank/DDBJ whole genome shotgun (WGS) entry which is preliminary data.</text>
</comment>
<reference evidence="2" key="1">
    <citation type="journal article" date="2015" name="Nature">
        <title>Complex archaea that bridge the gap between prokaryotes and eukaryotes.</title>
        <authorList>
            <person name="Spang A."/>
            <person name="Saw J.H."/>
            <person name="Jorgensen S.L."/>
            <person name="Zaremba-Niedzwiedzka K."/>
            <person name="Martijn J."/>
            <person name="Lind A.E."/>
            <person name="van Eijk R."/>
            <person name="Schleper C."/>
            <person name="Guy L."/>
            <person name="Ettema T.J."/>
        </authorList>
    </citation>
    <scope>NUCLEOTIDE SEQUENCE</scope>
</reference>
<feature type="transmembrane region" description="Helical" evidence="1">
    <location>
        <begin position="146"/>
        <end position="168"/>
    </location>
</feature>
<name>A0A0F9MPZ8_9ZZZZ</name>
<feature type="transmembrane region" description="Helical" evidence="1">
    <location>
        <begin position="53"/>
        <end position="75"/>
    </location>
</feature>
<feature type="transmembrane region" description="Helical" evidence="1">
    <location>
        <begin position="12"/>
        <end position="33"/>
    </location>
</feature>